<dbReference type="PANTHER" id="PTHR30290:SF83">
    <property type="entry name" value="ABC TRANSPORTER SUBSTRATE-BINDING PROTEIN"/>
    <property type="match status" value="1"/>
</dbReference>
<evidence type="ECO:0000313" key="3">
    <source>
        <dbReference type="EMBL" id="MET4582107.1"/>
    </source>
</evidence>
<proteinExistence type="predicted"/>
<dbReference type="SUPFAM" id="SSF53850">
    <property type="entry name" value="Periplasmic binding protein-like II"/>
    <property type="match status" value="1"/>
</dbReference>
<dbReference type="Gene3D" id="3.10.105.10">
    <property type="entry name" value="Dipeptide-binding Protein, Domain 3"/>
    <property type="match status" value="1"/>
</dbReference>
<dbReference type="Gene3D" id="3.40.190.10">
    <property type="entry name" value="Periplasmic binding protein-like II"/>
    <property type="match status" value="1"/>
</dbReference>
<dbReference type="EMBL" id="JBEPSJ010000001">
    <property type="protein sequence ID" value="MET4582107.1"/>
    <property type="molecule type" value="Genomic_DNA"/>
</dbReference>
<dbReference type="Pfam" id="PF00496">
    <property type="entry name" value="SBP_bac_5"/>
    <property type="match status" value="1"/>
</dbReference>
<evidence type="ECO:0000313" key="4">
    <source>
        <dbReference type="Proteomes" id="UP001549257"/>
    </source>
</evidence>
<keyword evidence="1" id="KW-0732">Signal</keyword>
<sequence length="508" mass="54623">MKLRSRAAFAAMLTTGALVLTGCGASGGAATGDNTAGPTGGTLSIGSLVDVTSFDPAASHVGHYMQYYQPVYDTLIMREPNGDLTPMLATDWEYDETETELTLNLRDDVTFTDGEKFDAEAVKANIDHFKVANGPQASTAASIEAVRVVDEDTAVIELSQPDPAILLYMAASAGFMASPAALDTEGIIGTPVGSGPYILDTESTIAGATYTYAKNPDYWNPDLQKFDEIVIKPMQDVTARVNALVSGQVNAALLDAKTAPQGTGAGLNEITNPVDWQGLFLFDRGGVQAKPLGDVRVRQAINYAIDRQSLLDSLLLGNGEITSQVTGTSSAGYVKKLDERYDFDPKKAKSLLAAAGYPDGFDLTLPVNSADTIINAAIVQQLADVGINATQVVIPSTDYRNEIFTGKYSIGYYGIFQGDPWVAVNHHIGPNAAFNPLKYTDEKSAALIEKIQAGDDDAAKEFTEYITEEAWFAPFYRVNQLYFFDKTVTVENQLQQAVPSIYNYAPTK</sequence>
<evidence type="ECO:0000256" key="1">
    <source>
        <dbReference type="SAM" id="SignalP"/>
    </source>
</evidence>
<keyword evidence="4" id="KW-1185">Reference proteome</keyword>
<organism evidence="3 4">
    <name type="scientific">Conyzicola nivalis</name>
    <dbReference type="NCBI Taxonomy" id="1477021"/>
    <lineage>
        <taxon>Bacteria</taxon>
        <taxon>Bacillati</taxon>
        <taxon>Actinomycetota</taxon>
        <taxon>Actinomycetes</taxon>
        <taxon>Micrococcales</taxon>
        <taxon>Microbacteriaceae</taxon>
        <taxon>Conyzicola</taxon>
    </lineage>
</organism>
<dbReference type="InterPro" id="IPR030678">
    <property type="entry name" value="Peptide/Ni-bd"/>
</dbReference>
<gene>
    <name evidence="3" type="ORF">ABIE21_001597</name>
</gene>
<dbReference type="PROSITE" id="PS51257">
    <property type="entry name" value="PROKAR_LIPOPROTEIN"/>
    <property type="match status" value="1"/>
</dbReference>
<name>A0ABV2QM17_9MICO</name>
<protein>
    <submittedName>
        <fullName evidence="3">Peptide/nickel transport system substrate-binding protein</fullName>
    </submittedName>
</protein>
<evidence type="ECO:0000259" key="2">
    <source>
        <dbReference type="Pfam" id="PF00496"/>
    </source>
</evidence>
<dbReference type="PIRSF" id="PIRSF002741">
    <property type="entry name" value="MppA"/>
    <property type="match status" value="1"/>
</dbReference>
<feature type="domain" description="Solute-binding protein family 5" evidence="2">
    <location>
        <begin position="84"/>
        <end position="420"/>
    </location>
</feature>
<feature type="chain" id="PRO_5045060131" evidence="1">
    <location>
        <begin position="26"/>
        <end position="508"/>
    </location>
</feature>
<dbReference type="Proteomes" id="UP001549257">
    <property type="component" value="Unassembled WGS sequence"/>
</dbReference>
<reference evidence="3 4" key="1">
    <citation type="submission" date="2024-06" db="EMBL/GenBank/DDBJ databases">
        <title>Sorghum-associated microbial communities from plants grown in Nebraska, USA.</title>
        <authorList>
            <person name="Schachtman D."/>
        </authorList>
    </citation>
    <scope>NUCLEOTIDE SEQUENCE [LARGE SCALE GENOMIC DNA]</scope>
    <source>
        <strain evidence="3 4">2857</strain>
    </source>
</reference>
<dbReference type="InterPro" id="IPR000914">
    <property type="entry name" value="SBP_5_dom"/>
</dbReference>
<dbReference type="RefSeq" id="WP_354024256.1">
    <property type="nucleotide sequence ID" value="NZ_JBEPSJ010000001.1"/>
</dbReference>
<comment type="caution">
    <text evidence="3">The sequence shown here is derived from an EMBL/GenBank/DDBJ whole genome shotgun (WGS) entry which is preliminary data.</text>
</comment>
<accession>A0ABV2QM17</accession>
<feature type="signal peptide" evidence="1">
    <location>
        <begin position="1"/>
        <end position="25"/>
    </location>
</feature>
<dbReference type="PANTHER" id="PTHR30290">
    <property type="entry name" value="PERIPLASMIC BINDING COMPONENT OF ABC TRANSPORTER"/>
    <property type="match status" value="1"/>
</dbReference>
<dbReference type="InterPro" id="IPR039424">
    <property type="entry name" value="SBP_5"/>
</dbReference>